<dbReference type="PANTHER" id="PTHR13561">
    <property type="entry name" value="DNA REPLICATION REGULATOR DPB11-RELATED"/>
    <property type="match status" value="1"/>
</dbReference>
<feature type="domain" description="BRCT" evidence="3">
    <location>
        <begin position="98"/>
        <end position="182"/>
    </location>
</feature>
<dbReference type="PANTHER" id="PTHR13561:SF20">
    <property type="entry name" value="DNA TOPOISOMERASE 2-BINDING PROTEIN 1"/>
    <property type="match status" value="1"/>
</dbReference>
<feature type="compositionally biased region" description="Low complexity" evidence="2">
    <location>
        <begin position="876"/>
        <end position="888"/>
    </location>
</feature>
<dbReference type="SUPFAM" id="SSF52113">
    <property type="entry name" value="BRCT domain"/>
    <property type="match status" value="5"/>
</dbReference>
<dbReference type="InterPro" id="IPR036420">
    <property type="entry name" value="BRCT_dom_sf"/>
</dbReference>
<evidence type="ECO:0000313" key="4">
    <source>
        <dbReference type="EMBL" id="KAE9446523.1"/>
    </source>
</evidence>
<dbReference type="InterPro" id="IPR059215">
    <property type="entry name" value="BRCT2_TopBP1-like"/>
</dbReference>
<dbReference type="FunFam" id="3.40.50.10190:FF:000061">
    <property type="entry name" value="Transcription coactivator"/>
    <property type="match status" value="1"/>
</dbReference>
<evidence type="ECO:0000259" key="3">
    <source>
        <dbReference type="PROSITE" id="PS50172"/>
    </source>
</evidence>
<dbReference type="Gene3D" id="3.40.50.10190">
    <property type="entry name" value="BRCT domain"/>
    <property type="match status" value="5"/>
</dbReference>
<organism evidence="4 5">
    <name type="scientific">Rhododendron williamsianum</name>
    <dbReference type="NCBI Taxonomy" id="262921"/>
    <lineage>
        <taxon>Eukaryota</taxon>
        <taxon>Viridiplantae</taxon>
        <taxon>Streptophyta</taxon>
        <taxon>Embryophyta</taxon>
        <taxon>Tracheophyta</taxon>
        <taxon>Spermatophyta</taxon>
        <taxon>Magnoliopsida</taxon>
        <taxon>eudicotyledons</taxon>
        <taxon>Gunneridae</taxon>
        <taxon>Pentapetalae</taxon>
        <taxon>asterids</taxon>
        <taxon>Ericales</taxon>
        <taxon>Ericaceae</taxon>
        <taxon>Ericoideae</taxon>
        <taxon>Rhodoreae</taxon>
        <taxon>Rhododendron</taxon>
    </lineage>
</organism>
<dbReference type="PROSITE" id="PS50172">
    <property type="entry name" value="BRCT"/>
    <property type="match status" value="4"/>
</dbReference>
<evidence type="ECO:0000256" key="1">
    <source>
        <dbReference type="ARBA" id="ARBA00022737"/>
    </source>
</evidence>
<feature type="domain" description="BRCT" evidence="3">
    <location>
        <begin position="385"/>
        <end position="477"/>
    </location>
</feature>
<dbReference type="FunFam" id="3.40.50.10190:FF:000052">
    <property type="entry name" value="Transcription coactivator"/>
    <property type="match status" value="1"/>
</dbReference>
<comment type="caution">
    <text evidence="4">The sequence shown here is derived from an EMBL/GenBank/DDBJ whole genome shotgun (WGS) entry which is preliminary data.</text>
</comment>
<keyword evidence="1" id="KW-0677">Repeat</keyword>
<proteinExistence type="predicted"/>
<dbReference type="GO" id="GO:0007095">
    <property type="term" value="P:mitotic G2 DNA damage checkpoint signaling"/>
    <property type="evidence" value="ECO:0007669"/>
    <property type="project" value="TreeGrafter"/>
</dbReference>
<dbReference type="AlphaFoldDB" id="A0A6A4KEA4"/>
<evidence type="ECO:0000313" key="5">
    <source>
        <dbReference type="Proteomes" id="UP000428333"/>
    </source>
</evidence>
<dbReference type="OrthoDB" id="251770at2759"/>
<feature type="non-terminal residue" evidence="4">
    <location>
        <position position="1"/>
    </location>
</feature>
<dbReference type="EMBL" id="QEFC01003751">
    <property type="protein sequence ID" value="KAE9446523.1"/>
    <property type="molecule type" value="Genomic_DNA"/>
</dbReference>
<feature type="domain" description="BRCT" evidence="3">
    <location>
        <begin position="711"/>
        <end position="794"/>
    </location>
</feature>
<keyword evidence="5" id="KW-1185">Reference proteome</keyword>
<dbReference type="FunFam" id="3.40.50.10190:FF:000057">
    <property type="entry name" value="Transcription coactivator"/>
    <property type="match status" value="1"/>
</dbReference>
<dbReference type="Proteomes" id="UP000428333">
    <property type="component" value="Linkage Group LG13"/>
</dbReference>
<dbReference type="Pfam" id="PF00533">
    <property type="entry name" value="BRCT"/>
    <property type="match status" value="2"/>
</dbReference>
<dbReference type="InterPro" id="IPR001357">
    <property type="entry name" value="BRCT_dom"/>
</dbReference>
<dbReference type="GO" id="GO:0033314">
    <property type="term" value="P:mitotic DNA replication checkpoint signaling"/>
    <property type="evidence" value="ECO:0007669"/>
    <property type="project" value="TreeGrafter"/>
</dbReference>
<reference evidence="4 5" key="1">
    <citation type="journal article" date="2019" name="Genome Biol. Evol.">
        <title>The Rhododendron genome and chromosomal organization provide insight into shared whole-genome duplications across the heath family (Ericaceae).</title>
        <authorList>
            <person name="Soza V.L."/>
            <person name="Lindsley D."/>
            <person name="Waalkes A."/>
            <person name="Ramage E."/>
            <person name="Patwardhan R.P."/>
            <person name="Burton J.N."/>
            <person name="Adey A."/>
            <person name="Kumar A."/>
            <person name="Qiu R."/>
            <person name="Shendure J."/>
            <person name="Hall B."/>
        </authorList>
    </citation>
    <scope>NUCLEOTIDE SEQUENCE [LARGE SCALE GENOMIC DNA]</scope>
    <source>
        <strain evidence="4">RSF 1966-606</strain>
    </source>
</reference>
<name>A0A6A4KEA4_9ERIC</name>
<gene>
    <name evidence="4" type="ORF">C3L33_21598</name>
</gene>
<dbReference type="SMART" id="SM00292">
    <property type="entry name" value="BRCT"/>
    <property type="match status" value="5"/>
</dbReference>
<dbReference type="CDD" id="cd17731">
    <property type="entry name" value="BRCT_TopBP1_rpt2_like"/>
    <property type="match status" value="2"/>
</dbReference>
<accession>A0A6A4KEA4</accession>
<dbReference type="CDD" id="cd00027">
    <property type="entry name" value="BRCT"/>
    <property type="match status" value="1"/>
</dbReference>
<feature type="region of interest" description="Disordered" evidence="2">
    <location>
        <begin position="872"/>
        <end position="891"/>
    </location>
</feature>
<dbReference type="CDD" id="cd17718">
    <property type="entry name" value="BRCT_TopBP1_rpt3"/>
    <property type="match status" value="1"/>
</dbReference>
<dbReference type="Pfam" id="PF12738">
    <property type="entry name" value="PTCB-BRCT"/>
    <property type="match status" value="2"/>
</dbReference>
<dbReference type="GO" id="GO:0006270">
    <property type="term" value="P:DNA replication initiation"/>
    <property type="evidence" value="ECO:0007669"/>
    <property type="project" value="TreeGrafter"/>
</dbReference>
<protein>
    <recommendedName>
        <fullName evidence="3">BRCT domain-containing protein</fullName>
    </recommendedName>
</protein>
<sequence length="1017" mass="112676">MHAQDDVEDVQRSTVFMSRNLVPPELFDSLHDALKLNSADISLCCDPSKNGPNDFHLISSNLHEKFEVLQKKGPQCVFSCAKEHRPLPKQGYTCCLAMDGVKVLASGFEMDEKLEIGKMVTAMGGVLHTKASLDVSFVIVKNVLAAKYKWAANVLKKPIVTLNWLHQCWKEHRVVPQESYRVLPFTGLTISITRIPADERKDVANTVVQNGGKYSAELTKKSPEGDKYKVAKRWGNIHIVPRKWFDQSVARRGNALSSVCSVTCLEPVNFCSYLCLNEESYPVQDGSASLMNGTRTCSLAQRIQEKSIGNSQCAPSSFAGGSNLEAVLCSGIIDPDLEATLSQNMSTTFSDASILVKEESGTPAKQAKCDTNFDGCVADDSQNEDDDLYLSDCRILLIGFDASEMRKLVNMVRRGGGSRYMSFNEKLTHIVVGSPSEIEKKEVRGLAALGVIYVVRTTWLEDCDHEKKEVPVQRRHIAYDLLLLKDPVCSNKGGGMGMAGMKGKASTVQPILPEDQVRGASNSGSGIPFVERKELEVNLNGDGSLRATVRPDKQSQFSALDGKDKDQQKTQLQTCNEIQNLKSLVVFKGKLFQFSNSFPPDRNINGNDMLADELTVRSFYTWLHDLEALKRAEIIEWVNKGGGAMVDEETEQNAHFTVECHGVIPSPAAASRTTHVSSHWIRTCLEDGCLLEVGTHILYSPLPCRVPLPGFKPFRFCVSQYDEKDRMLLRNLCFTLGATFGEKLTKKVTHLLCKFCNGPKYEAACKWGIKTVTREWIYECVKQDDVVAPGPFVPREVTSQDREAGLCTMSQYPTQATRMATGDTPSQFPSQFQDLRNIQAQASGRSGSSTEEANVPSFHCKRARLLHDDRNKGLISSTSNHSDPTSSTGNNLLQKTEEASNAVPDVASAIEDLLEETSKIHNRKSPERTVPNKNLYSDCSILGQDHADSHSAFGLSKHWINRTDRKDDTSNPSRDVNAGMYDGFSETQTESQVVGYEEDLSGRQMIIDRVRTRSSLI</sequence>
<evidence type="ECO:0000256" key="2">
    <source>
        <dbReference type="SAM" id="MobiDB-lite"/>
    </source>
</evidence>
<feature type="domain" description="BRCT" evidence="3">
    <location>
        <begin position="180"/>
        <end position="252"/>
    </location>
</feature>